<dbReference type="GO" id="GO:0016485">
    <property type="term" value="P:protein processing"/>
    <property type="evidence" value="ECO:0007669"/>
    <property type="project" value="TreeGrafter"/>
</dbReference>
<evidence type="ECO:0000256" key="4">
    <source>
        <dbReference type="ARBA" id="ARBA00022723"/>
    </source>
</evidence>
<dbReference type="PANTHER" id="PTHR11733">
    <property type="entry name" value="ZINC METALLOPROTEASE FAMILY M13 NEPRILYSIN-RELATED"/>
    <property type="match status" value="1"/>
</dbReference>
<dbReference type="InterPro" id="IPR018497">
    <property type="entry name" value="Peptidase_M13_C"/>
</dbReference>
<name>A0A9Q1BDX4_HOLLE</name>
<dbReference type="GO" id="GO:0005886">
    <property type="term" value="C:plasma membrane"/>
    <property type="evidence" value="ECO:0007669"/>
    <property type="project" value="TreeGrafter"/>
</dbReference>
<dbReference type="Pfam" id="PF01431">
    <property type="entry name" value="Peptidase_M13"/>
    <property type="match status" value="1"/>
</dbReference>
<accession>A0A9Q1BDX4</accession>
<evidence type="ECO:0000259" key="11">
    <source>
        <dbReference type="Pfam" id="PF01431"/>
    </source>
</evidence>
<gene>
    <name evidence="13" type="ORF">HOLleu_39131</name>
</gene>
<reference evidence="13" key="1">
    <citation type="submission" date="2021-10" db="EMBL/GenBank/DDBJ databases">
        <title>Tropical sea cucumber genome reveals ecological adaptation and Cuvierian tubules defense mechanism.</title>
        <authorList>
            <person name="Chen T."/>
        </authorList>
    </citation>
    <scope>NUCLEOTIDE SEQUENCE</scope>
    <source>
        <strain evidence="13">Nanhai2018</strain>
        <tissue evidence="13">Muscle</tissue>
    </source>
</reference>
<dbReference type="Proteomes" id="UP001152320">
    <property type="component" value="Chromosome 21"/>
</dbReference>
<evidence type="ECO:0000256" key="8">
    <source>
        <dbReference type="ARBA" id="ARBA00023157"/>
    </source>
</evidence>
<dbReference type="GO" id="GO:0046872">
    <property type="term" value="F:metal ion binding"/>
    <property type="evidence" value="ECO:0007669"/>
    <property type="project" value="UniProtKB-KW"/>
</dbReference>
<dbReference type="InterPro" id="IPR042089">
    <property type="entry name" value="Peptidase_M13_dom_2"/>
</dbReference>
<evidence type="ECO:0000256" key="2">
    <source>
        <dbReference type="ARBA" id="ARBA00007357"/>
    </source>
</evidence>
<sequence length="720" mass="81752">MEMYSNQNCEEVVIEDGTFETRDGSLGAKMKWFWLRRTGLEKALLLLVFLLLLSLIAVIAVLVINTRQTYPDSEGAMEICMDDTCITAASEMISNMDLLADPCVDFYQYACGNWLRNNPIPENKNGINVDQKIAADVLASCNKILKEETHINDSNDILWKMKTFFKSCLNEELIEKDGAGPLLDFLAEFGGINTEEISVAEGQNATEEDMTTIFRKLYMASDAPIFATIRILNKAIWIYQPYCSIPLSRAELENEQDFINETLSYLYPNGSPDVISRMAAEFIDIHKTLVNCSSVNDNTDMGNLTTLQTLVPKIDWTSLIHSLVSESVLHYPVILHRVGYFRILGDLLDKTPPLLIKHYMMWRILRSLLPHTGGEIGDISRKYQGDTMTSNQDRDEFCMNISITYLEDALAGLFILRNVNSEDLHSQLSLFEQIRDSFRELVRHSEELDVSSREVILQMINKIDVEIAHPEYISNYSLLNAAFRSLQIGDHYVTNLIAARGQATVYELSGELSELTGIIRKSSSAAFYPHTVIVPLLKLLRPSLSVPKLRSLTFSGVGVSMGHEMSHSMDSKHSKEWVNLTTKGRDVFKDKMKCLLTALESSMEAEYGDKNLLYSNFEYEFWSDVSGLQISYQAFKNSPPGHLTLPYLNITLDQIFYLNFAQSMCGHYKKDQSLPRSNKYPPLKYRVIATLRISDSFSDAFDCPLGSPMNPQKEKCYIWH</sequence>
<keyword evidence="7" id="KW-0482">Metalloprotease</keyword>
<evidence type="ECO:0000256" key="3">
    <source>
        <dbReference type="ARBA" id="ARBA00022670"/>
    </source>
</evidence>
<keyword evidence="10" id="KW-0812">Transmembrane</keyword>
<keyword evidence="10" id="KW-0472">Membrane</keyword>
<keyword evidence="3" id="KW-0645">Protease</keyword>
<feature type="domain" description="Peptidase M13 N-terminal" evidence="12">
    <location>
        <begin position="102"/>
        <end position="470"/>
    </location>
</feature>
<dbReference type="PANTHER" id="PTHR11733:SF167">
    <property type="entry name" value="FI17812P1-RELATED"/>
    <property type="match status" value="1"/>
</dbReference>
<dbReference type="InterPro" id="IPR008753">
    <property type="entry name" value="Peptidase_M13_N"/>
</dbReference>
<dbReference type="FunFam" id="3.40.390.10:FF:000076">
    <property type="entry name" value="membrane metallo-endopeptidase-like 1"/>
    <property type="match status" value="1"/>
</dbReference>
<dbReference type="AlphaFoldDB" id="A0A9Q1BDX4"/>
<evidence type="ECO:0000256" key="6">
    <source>
        <dbReference type="ARBA" id="ARBA00022833"/>
    </source>
</evidence>
<evidence type="ECO:0000313" key="13">
    <source>
        <dbReference type="EMBL" id="KAJ8021828.1"/>
    </source>
</evidence>
<keyword evidence="4" id="KW-0479">Metal-binding</keyword>
<keyword evidence="9" id="KW-0325">Glycoprotein</keyword>
<keyword evidence="10" id="KW-1133">Transmembrane helix</keyword>
<keyword evidence="8" id="KW-1015">Disulfide bond</keyword>
<dbReference type="Pfam" id="PF05649">
    <property type="entry name" value="Peptidase_M13_N"/>
    <property type="match status" value="1"/>
</dbReference>
<evidence type="ECO:0000256" key="9">
    <source>
        <dbReference type="ARBA" id="ARBA00023180"/>
    </source>
</evidence>
<organism evidence="13 14">
    <name type="scientific">Holothuria leucospilota</name>
    <name type="common">Black long sea cucumber</name>
    <name type="synonym">Mertensiothuria leucospilota</name>
    <dbReference type="NCBI Taxonomy" id="206669"/>
    <lineage>
        <taxon>Eukaryota</taxon>
        <taxon>Metazoa</taxon>
        <taxon>Echinodermata</taxon>
        <taxon>Eleutherozoa</taxon>
        <taxon>Echinozoa</taxon>
        <taxon>Holothuroidea</taxon>
        <taxon>Aspidochirotacea</taxon>
        <taxon>Aspidochirotida</taxon>
        <taxon>Holothuriidae</taxon>
        <taxon>Holothuria</taxon>
    </lineage>
</organism>
<dbReference type="PROSITE" id="PS51885">
    <property type="entry name" value="NEPRILYSIN"/>
    <property type="match status" value="1"/>
</dbReference>
<dbReference type="GO" id="GO:0004222">
    <property type="term" value="F:metalloendopeptidase activity"/>
    <property type="evidence" value="ECO:0007669"/>
    <property type="project" value="InterPro"/>
</dbReference>
<evidence type="ECO:0000313" key="14">
    <source>
        <dbReference type="Proteomes" id="UP001152320"/>
    </source>
</evidence>
<dbReference type="InterPro" id="IPR000718">
    <property type="entry name" value="Peptidase_M13"/>
</dbReference>
<comment type="caution">
    <text evidence="13">The sequence shown here is derived from an EMBL/GenBank/DDBJ whole genome shotgun (WGS) entry which is preliminary data.</text>
</comment>
<dbReference type="CDD" id="cd08662">
    <property type="entry name" value="M13"/>
    <property type="match status" value="1"/>
</dbReference>
<evidence type="ECO:0000256" key="10">
    <source>
        <dbReference type="SAM" id="Phobius"/>
    </source>
</evidence>
<evidence type="ECO:0000256" key="1">
    <source>
        <dbReference type="ARBA" id="ARBA00001947"/>
    </source>
</evidence>
<dbReference type="Gene3D" id="1.10.1380.10">
    <property type="entry name" value="Neutral endopeptidase , domain2"/>
    <property type="match status" value="1"/>
</dbReference>
<keyword evidence="5" id="KW-0378">Hydrolase</keyword>
<protein>
    <submittedName>
        <fullName evidence="13">Neprilysin-1</fullName>
    </submittedName>
</protein>
<feature type="domain" description="Peptidase M13 C-terminal" evidence="11">
    <location>
        <begin position="534"/>
        <end position="715"/>
    </location>
</feature>
<dbReference type="EMBL" id="JAIZAY010000021">
    <property type="protein sequence ID" value="KAJ8021828.1"/>
    <property type="molecule type" value="Genomic_DNA"/>
</dbReference>
<dbReference type="InterPro" id="IPR024079">
    <property type="entry name" value="MetalloPept_cat_dom_sf"/>
</dbReference>
<evidence type="ECO:0000256" key="5">
    <source>
        <dbReference type="ARBA" id="ARBA00022801"/>
    </source>
</evidence>
<proteinExistence type="inferred from homology"/>
<comment type="similarity">
    <text evidence="2">Belongs to the peptidase M13 family.</text>
</comment>
<keyword evidence="14" id="KW-1185">Reference proteome</keyword>
<keyword evidence="6" id="KW-0862">Zinc</keyword>
<evidence type="ECO:0000259" key="12">
    <source>
        <dbReference type="Pfam" id="PF05649"/>
    </source>
</evidence>
<feature type="transmembrane region" description="Helical" evidence="10">
    <location>
        <begin position="43"/>
        <end position="64"/>
    </location>
</feature>
<dbReference type="Gene3D" id="3.40.390.10">
    <property type="entry name" value="Collagenase (Catalytic Domain)"/>
    <property type="match status" value="1"/>
</dbReference>
<dbReference type="SUPFAM" id="SSF55486">
    <property type="entry name" value="Metalloproteases ('zincins'), catalytic domain"/>
    <property type="match status" value="1"/>
</dbReference>
<evidence type="ECO:0000256" key="7">
    <source>
        <dbReference type="ARBA" id="ARBA00023049"/>
    </source>
</evidence>
<comment type="cofactor">
    <cofactor evidence="1">
        <name>Zn(2+)</name>
        <dbReference type="ChEBI" id="CHEBI:29105"/>
    </cofactor>
</comment>
<dbReference type="OrthoDB" id="7867452at2759"/>